<dbReference type="InterPro" id="IPR000182">
    <property type="entry name" value="GNAT_dom"/>
</dbReference>
<protein>
    <submittedName>
        <fullName evidence="5">Ribosomal-protein-alanine N-acetyltransferase</fullName>
    </submittedName>
</protein>
<organism evidence="5 6">
    <name type="scientific">Maritalea mobilis</name>
    <dbReference type="NCBI Taxonomy" id="483324"/>
    <lineage>
        <taxon>Bacteria</taxon>
        <taxon>Pseudomonadati</taxon>
        <taxon>Pseudomonadota</taxon>
        <taxon>Alphaproteobacteria</taxon>
        <taxon>Hyphomicrobiales</taxon>
        <taxon>Devosiaceae</taxon>
        <taxon>Maritalea</taxon>
    </lineage>
</organism>
<comment type="caution">
    <text evidence="5">The sequence shown here is derived from an EMBL/GenBank/DDBJ whole genome shotgun (WGS) entry which is preliminary data.</text>
</comment>
<evidence type="ECO:0000259" key="4">
    <source>
        <dbReference type="PROSITE" id="PS51186"/>
    </source>
</evidence>
<dbReference type="AlphaFoldDB" id="A0A4R6VP20"/>
<evidence type="ECO:0000256" key="2">
    <source>
        <dbReference type="ARBA" id="ARBA00023315"/>
    </source>
</evidence>
<dbReference type="EMBL" id="SNYR01000002">
    <property type="protein sequence ID" value="TDQ63956.1"/>
    <property type="molecule type" value="Genomic_DNA"/>
</dbReference>
<dbReference type="InterPro" id="IPR051531">
    <property type="entry name" value="N-acetyltransferase"/>
</dbReference>
<feature type="domain" description="N-acetyltransferase" evidence="4">
    <location>
        <begin position="20"/>
        <end position="191"/>
    </location>
</feature>
<keyword evidence="1 5" id="KW-0808">Transferase</keyword>
<evidence type="ECO:0000313" key="6">
    <source>
        <dbReference type="Proteomes" id="UP000295391"/>
    </source>
</evidence>
<dbReference type="Pfam" id="PF13302">
    <property type="entry name" value="Acetyltransf_3"/>
    <property type="match status" value="1"/>
</dbReference>
<keyword evidence="6" id="KW-1185">Reference proteome</keyword>
<keyword evidence="2" id="KW-0012">Acyltransferase</keyword>
<evidence type="ECO:0000256" key="1">
    <source>
        <dbReference type="ARBA" id="ARBA00022679"/>
    </source>
</evidence>
<proteinExistence type="inferred from homology"/>
<dbReference type="PANTHER" id="PTHR43792">
    <property type="entry name" value="GNAT FAMILY, PUTATIVE (AFU_ORTHOLOGUE AFUA_3G00765)-RELATED-RELATED"/>
    <property type="match status" value="1"/>
</dbReference>
<evidence type="ECO:0000256" key="3">
    <source>
        <dbReference type="ARBA" id="ARBA00038502"/>
    </source>
</evidence>
<name>A0A4R6VP20_9HYPH</name>
<dbReference type="SUPFAM" id="SSF55729">
    <property type="entry name" value="Acyl-CoA N-acyltransferases (Nat)"/>
    <property type="match status" value="1"/>
</dbReference>
<sequence>MVIGRFFSTQNFAPLESKRLILRLPEMEDYPQWAELRAKSQTFLRPFEPRWGETELARFSFRHRVKKARADAAADKAYAFLLFEKGPNPKLVGGLNLSNLRRRVAQTVTLGYWVGVDQINKGIMSEAVARVLPFIFDELDLHRAEAACLVDNQRSMRVLEKNGFMREGQAEGYLKIDGKWQDHVLFGLTKERYIDHVQPRS</sequence>
<evidence type="ECO:0000313" key="5">
    <source>
        <dbReference type="EMBL" id="TDQ63956.1"/>
    </source>
</evidence>
<gene>
    <name evidence="5" type="ORF">ATL17_1965</name>
</gene>
<dbReference type="Gene3D" id="3.40.630.30">
    <property type="match status" value="1"/>
</dbReference>
<reference evidence="5 6" key="1">
    <citation type="submission" date="2019-03" db="EMBL/GenBank/DDBJ databases">
        <title>Genomic Encyclopedia of Type Strains, Phase III (KMG-III): the genomes of soil and plant-associated and newly described type strains.</title>
        <authorList>
            <person name="Whitman W."/>
        </authorList>
    </citation>
    <scope>NUCLEOTIDE SEQUENCE [LARGE SCALE GENOMIC DNA]</scope>
    <source>
        <strain evidence="5 6">CGMCC 1.7002</strain>
    </source>
</reference>
<comment type="similarity">
    <text evidence="3">Belongs to the acetyltransferase family. RimJ subfamily.</text>
</comment>
<dbReference type="GO" id="GO:0005737">
    <property type="term" value="C:cytoplasm"/>
    <property type="evidence" value="ECO:0007669"/>
    <property type="project" value="TreeGrafter"/>
</dbReference>
<dbReference type="GO" id="GO:0008999">
    <property type="term" value="F:protein-N-terminal-alanine acetyltransferase activity"/>
    <property type="evidence" value="ECO:0007669"/>
    <property type="project" value="TreeGrafter"/>
</dbReference>
<dbReference type="InterPro" id="IPR016181">
    <property type="entry name" value="Acyl_CoA_acyltransferase"/>
</dbReference>
<accession>A0A4R6VP20</accession>
<dbReference type="PROSITE" id="PS51186">
    <property type="entry name" value="GNAT"/>
    <property type="match status" value="1"/>
</dbReference>
<dbReference type="Proteomes" id="UP000295391">
    <property type="component" value="Unassembled WGS sequence"/>
</dbReference>
<dbReference type="PANTHER" id="PTHR43792:SF8">
    <property type="entry name" value="[RIBOSOMAL PROTEIN US5]-ALANINE N-ACETYLTRANSFERASE"/>
    <property type="match status" value="1"/>
</dbReference>